<reference evidence="3 4" key="1">
    <citation type="submission" date="2018-04" db="EMBL/GenBank/DDBJ databases">
        <authorList>
            <person name="Zhang X."/>
            <person name="Yuan J."/>
            <person name="Li F."/>
            <person name="Xiang J."/>
        </authorList>
    </citation>
    <scope>NUCLEOTIDE SEQUENCE [LARGE SCALE GENOMIC DNA]</scope>
    <source>
        <tissue evidence="3">Muscle</tissue>
    </source>
</reference>
<keyword evidence="4" id="KW-1185">Reference proteome</keyword>
<reference evidence="3 4" key="2">
    <citation type="submission" date="2019-01" db="EMBL/GenBank/DDBJ databases">
        <title>The decoding of complex shrimp genome reveals the adaptation for benthos swimmer, frequently molting mechanism and breeding impact on genome.</title>
        <authorList>
            <person name="Sun Y."/>
            <person name="Gao Y."/>
            <person name="Yu Y."/>
        </authorList>
    </citation>
    <scope>NUCLEOTIDE SEQUENCE [LARGE SCALE GENOMIC DNA]</scope>
    <source>
        <tissue evidence="3">Muscle</tissue>
    </source>
</reference>
<dbReference type="AlphaFoldDB" id="A0A423TBC7"/>
<evidence type="ECO:0000256" key="1">
    <source>
        <dbReference type="SAM" id="MobiDB-lite"/>
    </source>
</evidence>
<dbReference type="Gene3D" id="1.20.120.330">
    <property type="entry name" value="Nucleotidyltransferases domain 2"/>
    <property type="match status" value="1"/>
</dbReference>
<dbReference type="Pfam" id="PF05168">
    <property type="entry name" value="HEPN"/>
    <property type="match status" value="1"/>
</dbReference>
<comment type="caution">
    <text evidence="3">The sequence shown here is derived from an EMBL/GenBank/DDBJ whole genome shotgun (WGS) entry which is preliminary data.</text>
</comment>
<feature type="region of interest" description="Disordered" evidence="1">
    <location>
        <begin position="18"/>
        <end position="86"/>
    </location>
</feature>
<evidence type="ECO:0000313" key="4">
    <source>
        <dbReference type="Proteomes" id="UP000283509"/>
    </source>
</evidence>
<feature type="compositionally biased region" description="Basic and acidic residues" evidence="1">
    <location>
        <begin position="71"/>
        <end position="86"/>
    </location>
</feature>
<organism evidence="3 4">
    <name type="scientific">Penaeus vannamei</name>
    <name type="common">Whiteleg shrimp</name>
    <name type="synonym">Litopenaeus vannamei</name>
    <dbReference type="NCBI Taxonomy" id="6689"/>
    <lineage>
        <taxon>Eukaryota</taxon>
        <taxon>Metazoa</taxon>
        <taxon>Ecdysozoa</taxon>
        <taxon>Arthropoda</taxon>
        <taxon>Crustacea</taxon>
        <taxon>Multicrustacea</taxon>
        <taxon>Malacostraca</taxon>
        <taxon>Eumalacostraca</taxon>
        <taxon>Eucarida</taxon>
        <taxon>Decapoda</taxon>
        <taxon>Dendrobranchiata</taxon>
        <taxon>Penaeoidea</taxon>
        <taxon>Penaeidae</taxon>
        <taxon>Penaeus</taxon>
    </lineage>
</organism>
<protein>
    <recommendedName>
        <fullName evidence="2">HEPN domain-containing protein</fullName>
    </recommendedName>
</protein>
<dbReference type="Proteomes" id="UP000283509">
    <property type="component" value="Unassembled WGS sequence"/>
</dbReference>
<sequence length="202" mass="22995">MQYIQSLLSRLECGEIIPEDDDHNTFPSRQPSSFYEDIFRSPPSYYREPRSSSSGTSSFSYSRGPSSSSHRNQERTRMPDKPEAHKWLKQADHDLKEAERRGDGSSCWITYMCHQAAEKVLKAALYLEDRDAAQSYQSGSQCHSLTAVAQQLSCSSILSLARDMECHVGHHTYMRYPTSLGVPCDRYAQHDAEFMLEKAVTL</sequence>
<proteinExistence type="predicted"/>
<gene>
    <name evidence="3" type="ORF">C7M84_007805</name>
</gene>
<dbReference type="InterPro" id="IPR007842">
    <property type="entry name" value="HEPN_dom"/>
</dbReference>
<feature type="domain" description="HEPN" evidence="2">
    <location>
        <begin position="85"/>
        <end position="136"/>
    </location>
</feature>
<name>A0A423TBC7_PENVA</name>
<accession>A0A423TBC7</accession>
<dbReference type="SUPFAM" id="SSF81593">
    <property type="entry name" value="Nucleotidyltransferase substrate binding subunit/domain"/>
    <property type="match status" value="1"/>
</dbReference>
<feature type="compositionally biased region" description="Low complexity" evidence="1">
    <location>
        <begin position="40"/>
        <end position="69"/>
    </location>
</feature>
<dbReference type="PANTHER" id="PTHR46919">
    <property type="entry name" value="ZINC FINGER, C3HC4 TYPE (RING FINGER) FAMILY PROTEIN"/>
    <property type="match status" value="1"/>
</dbReference>
<dbReference type="PANTHER" id="PTHR46919:SF2">
    <property type="entry name" value="SACSIN"/>
    <property type="match status" value="1"/>
</dbReference>
<dbReference type="EMBL" id="QCYY01001997">
    <property type="protein sequence ID" value="ROT73738.1"/>
    <property type="molecule type" value="Genomic_DNA"/>
</dbReference>
<dbReference type="OrthoDB" id="6140196at2759"/>
<evidence type="ECO:0000313" key="3">
    <source>
        <dbReference type="EMBL" id="ROT73738.1"/>
    </source>
</evidence>
<evidence type="ECO:0000259" key="2">
    <source>
        <dbReference type="Pfam" id="PF05168"/>
    </source>
</evidence>